<evidence type="ECO:0000313" key="3">
    <source>
        <dbReference type="Proteomes" id="UP000886520"/>
    </source>
</evidence>
<proteinExistence type="predicted"/>
<dbReference type="Gene3D" id="1.20.1280.50">
    <property type="match status" value="1"/>
</dbReference>
<evidence type="ECO:0000313" key="2">
    <source>
        <dbReference type="EMBL" id="KAI5072920.1"/>
    </source>
</evidence>
<evidence type="ECO:0000259" key="1">
    <source>
        <dbReference type="SMART" id="SM00256"/>
    </source>
</evidence>
<dbReference type="InterPro" id="IPR011050">
    <property type="entry name" value="Pectin_lyase_fold/virulence"/>
</dbReference>
<protein>
    <recommendedName>
        <fullName evidence="1">F-box domain-containing protein</fullName>
    </recommendedName>
</protein>
<dbReference type="PANTHER" id="PTHR14695:SF4">
    <property type="entry name" value="PROTEIN NESSUN DORMA"/>
    <property type="match status" value="1"/>
</dbReference>
<dbReference type="EMBL" id="JABFUD020000012">
    <property type="protein sequence ID" value="KAI5072920.1"/>
    <property type="molecule type" value="Genomic_DNA"/>
</dbReference>
<dbReference type="SUPFAM" id="SSF81383">
    <property type="entry name" value="F-box domain"/>
    <property type="match status" value="1"/>
</dbReference>
<reference evidence="2" key="1">
    <citation type="submission" date="2021-01" db="EMBL/GenBank/DDBJ databases">
        <title>Adiantum capillus-veneris genome.</title>
        <authorList>
            <person name="Fang Y."/>
            <person name="Liao Q."/>
        </authorList>
    </citation>
    <scope>NUCLEOTIDE SEQUENCE</scope>
    <source>
        <strain evidence="2">H3</strain>
        <tissue evidence="2">Leaf</tissue>
    </source>
</reference>
<organism evidence="2 3">
    <name type="scientific">Adiantum capillus-veneris</name>
    <name type="common">Maidenhair fern</name>
    <dbReference type="NCBI Taxonomy" id="13818"/>
    <lineage>
        <taxon>Eukaryota</taxon>
        <taxon>Viridiplantae</taxon>
        <taxon>Streptophyta</taxon>
        <taxon>Embryophyta</taxon>
        <taxon>Tracheophyta</taxon>
        <taxon>Polypodiopsida</taxon>
        <taxon>Polypodiidae</taxon>
        <taxon>Polypodiales</taxon>
        <taxon>Pteridineae</taxon>
        <taxon>Pteridaceae</taxon>
        <taxon>Vittarioideae</taxon>
        <taxon>Adiantum</taxon>
    </lineage>
</organism>
<dbReference type="PANTHER" id="PTHR14695">
    <property type="entry name" value="SHC SH2-DOMAIN BINDING PROTEIN 1-RELATED"/>
    <property type="match status" value="1"/>
</dbReference>
<dbReference type="SUPFAM" id="SSF51126">
    <property type="entry name" value="Pectin lyase-like"/>
    <property type="match status" value="1"/>
</dbReference>
<dbReference type="InterPro" id="IPR001810">
    <property type="entry name" value="F-box_dom"/>
</dbReference>
<accession>A0A9D4US70</accession>
<comment type="caution">
    <text evidence="2">The sequence shown here is derived from an EMBL/GenBank/DDBJ whole genome shotgun (WGS) entry which is preliminary data.</text>
</comment>
<keyword evidence="3" id="KW-1185">Reference proteome</keyword>
<feature type="domain" description="F-box" evidence="1">
    <location>
        <begin position="17"/>
        <end position="58"/>
    </location>
</feature>
<dbReference type="SMART" id="SM00256">
    <property type="entry name" value="FBOX"/>
    <property type="match status" value="1"/>
</dbReference>
<dbReference type="Pfam" id="PF12937">
    <property type="entry name" value="F-box-like"/>
    <property type="match status" value="1"/>
</dbReference>
<gene>
    <name evidence="2" type="ORF">GOP47_0013026</name>
</gene>
<dbReference type="CDD" id="cd22163">
    <property type="entry name" value="F-box_AtSKIP5-like"/>
    <property type="match status" value="1"/>
</dbReference>
<dbReference type="Proteomes" id="UP000886520">
    <property type="component" value="Chromosome 12"/>
</dbReference>
<dbReference type="AlphaFoldDB" id="A0A9D4US70"/>
<sequence length="255" mass="27766">MKRHCDEDGNVSAVHFLDDGCLVRIFSFLTPLPDRFNAARVCRRWHGLASDRRMWLRVDHSAVASLLQSPVFPTLQDAVSAAKPGDTILISSGVTHVSTNIYIDKPLCLLGEGLSPEDTLLLCPRGFESALEFSASSRVANLTIMAELGSCLLHRKGSLLVEGCALRCIEHPLEHLSCAIVSTADAVPSAYTLQQNGVSVIETKIEGGKEAVRTYGTLVLQEVRVVYARAALVFWFNVSKKCLSGLETPIFIGNV</sequence>
<name>A0A9D4US70_ADICA</name>
<dbReference type="InterPro" id="IPR045140">
    <property type="entry name" value="SHCBP1-like"/>
</dbReference>
<dbReference type="InterPro" id="IPR036047">
    <property type="entry name" value="F-box-like_dom_sf"/>
</dbReference>
<dbReference type="OrthoDB" id="549243at2759"/>